<evidence type="ECO:0000313" key="6">
    <source>
        <dbReference type="Proteomes" id="UP000244173"/>
    </source>
</evidence>
<dbReference type="EMBL" id="CP028519">
    <property type="protein sequence ID" value="AVY94869.1"/>
    <property type="molecule type" value="Genomic_DNA"/>
</dbReference>
<dbReference type="STRING" id="1122240.GCA_000620105_02610"/>
<dbReference type="RefSeq" id="WP_107889645.1">
    <property type="nucleotide sequence ID" value="NZ_CALFSO010000009.1"/>
</dbReference>
<dbReference type="SUPFAM" id="SSF55248">
    <property type="entry name" value="PCD-like"/>
    <property type="match status" value="1"/>
</dbReference>
<keyword evidence="3 4" id="KW-0456">Lyase</keyword>
<dbReference type="PANTHER" id="PTHR12599">
    <property type="entry name" value="PTERIN-4-ALPHA-CARBINOLAMINE DEHYDRATASE"/>
    <property type="match status" value="1"/>
</dbReference>
<evidence type="ECO:0000256" key="4">
    <source>
        <dbReference type="HAMAP-Rule" id="MF_00434"/>
    </source>
</evidence>
<dbReference type="NCBIfam" id="NF002019">
    <property type="entry name" value="PRK00823.1-4"/>
    <property type="match status" value="1"/>
</dbReference>
<dbReference type="OrthoDB" id="9794987at2"/>
<dbReference type="Gene3D" id="3.30.1360.20">
    <property type="entry name" value="Transcriptional coactivator/pterin dehydratase"/>
    <property type="match status" value="1"/>
</dbReference>
<dbReference type="GO" id="GO:0008124">
    <property type="term" value="F:4-alpha-hydroxytetrahydrobiopterin dehydratase activity"/>
    <property type="evidence" value="ECO:0007669"/>
    <property type="project" value="UniProtKB-UniRule"/>
</dbReference>
<evidence type="ECO:0000256" key="2">
    <source>
        <dbReference type="ARBA" id="ARBA00006472"/>
    </source>
</evidence>
<dbReference type="InterPro" id="IPR036428">
    <property type="entry name" value="PCD_sf"/>
</dbReference>
<organism evidence="5 6">
    <name type="scientific">Microvirgula aerodenitrificans</name>
    <dbReference type="NCBI Taxonomy" id="57480"/>
    <lineage>
        <taxon>Bacteria</taxon>
        <taxon>Pseudomonadati</taxon>
        <taxon>Pseudomonadota</taxon>
        <taxon>Betaproteobacteria</taxon>
        <taxon>Neisseriales</taxon>
        <taxon>Aquaspirillaceae</taxon>
        <taxon>Microvirgula</taxon>
    </lineage>
</organism>
<accession>A0A2S0PBV2</accession>
<dbReference type="Pfam" id="PF01329">
    <property type="entry name" value="Pterin_4a"/>
    <property type="match status" value="1"/>
</dbReference>
<evidence type="ECO:0000256" key="3">
    <source>
        <dbReference type="ARBA" id="ARBA00023239"/>
    </source>
</evidence>
<dbReference type="InterPro" id="IPR001533">
    <property type="entry name" value="Pterin_deHydtase"/>
</dbReference>
<dbReference type="GO" id="GO:0006729">
    <property type="term" value="P:tetrahydrobiopterin biosynthetic process"/>
    <property type="evidence" value="ECO:0007669"/>
    <property type="project" value="InterPro"/>
</dbReference>
<evidence type="ECO:0000313" key="5">
    <source>
        <dbReference type="EMBL" id="AVY94869.1"/>
    </source>
</evidence>
<sequence>MNRLARERCSPQHAHTRLEAEEIPSLLEALSESWRLDGETLVRRFDFANYHETMAFVNASAWISHREDHHPDLSVHYNRVEVSYSTHDAGGLTRNDFICAAKLDVLDSL</sequence>
<protein>
    <recommendedName>
        <fullName evidence="4">Putative pterin-4-alpha-carbinolamine dehydratase</fullName>
        <shortName evidence="4">PHS</shortName>
        <ecNumber evidence="4">4.2.1.96</ecNumber>
    </recommendedName>
    <alternativeName>
        <fullName evidence="4">4-alpha-hydroxy-tetrahydropterin dehydratase</fullName>
    </alternativeName>
    <alternativeName>
        <fullName evidence="4">Pterin carbinolamine dehydratase</fullName>
        <shortName evidence="4">PCD</shortName>
    </alternativeName>
</protein>
<dbReference type="PANTHER" id="PTHR12599:SF0">
    <property type="entry name" value="PTERIN-4-ALPHA-CARBINOLAMINE DEHYDRATASE"/>
    <property type="match status" value="1"/>
</dbReference>
<dbReference type="EC" id="4.2.1.96" evidence="4"/>
<dbReference type="NCBIfam" id="NF002017">
    <property type="entry name" value="PRK00823.1-2"/>
    <property type="match status" value="1"/>
</dbReference>
<reference evidence="5 6" key="1">
    <citation type="submission" date="2018-04" db="EMBL/GenBank/DDBJ databases">
        <title>Denitrifier Microvirgula.</title>
        <authorList>
            <person name="Anderson E."/>
            <person name="Jang J."/>
            <person name="Ishii S."/>
        </authorList>
    </citation>
    <scope>NUCLEOTIDE SEQUENCE [LARGE SCALE GENOMIC DNA]</scope>
    <source>
        <strain evidence="5 6">BE2.4</strain>
    </source>
</reference>
<gene>
    <name evidence="5" type="ORF">DAI18_13090</name>
</gene>
<evidence type="ECO:0000256" key="1">
    <source>
        <dbReference type="ARBA" id="ARBA00001554"/>
    </source>
</evidence>
<proteinExistence type="inferred from homology"/>
<comment type="similarity">
    <text evidence="2 4">Belongs to the pterin-4-alpha-carbinolamine dehydratase family.</text>
</comment>
<dbReference type="Proteomes" id="UP000244173">
    <property type="component" value="Chromosome"/>
</dbReference>
<keyword evidence="6" id="KW-1185">Reference proteome</keyword>
<dbReference type="CDD" id="cd00913">
    <property type="entry name" value="PCD_DCoH_subfamily_a"/>
    <property type="match status" value="1"/>
</dbReference>
<dbReference type="AlphaFoldDB" id="A0A2S0PBV2"/>
<comment type="catalytic activity">
    <reaction evidence="1 4">
        <text>(4aS,6R)-4a-hydroxy-L-erythro-5,6,7,8-tetrahydrobiopterin = (6R)-L-erythro-6,7-dihydrobiopterin + H2O</text>
        <dbReference type="Rhea" id="RHEA:11920"/>
        <dbReference type="ChEBI" id="CHEBI:15377"/>
        <dbReference type="ChEBI" id="CHEBI:15642"/>
        <dbReference type="ChEBI" id="CHEBI:43120"/>
        <dbReference type="EC" id="4.2.1.96"/>
    </reaction>
</comment>
<dbReference type="HAMAP" id="MF_00434">
    <property type="entry name" value="Pterin_4_alpha"/>
    <property type="match status" value="1"/>
</dbReference>
<dbReference type="KEGG" id="maer:DAI18_13090"/>
<name>A0A2S0PBV2_9NEIS</name>